<dbReference type="EMBL" id="UYRU01112920">
    <property type="protein sequence ID" value="VDN44754.1"/>
    <property type="molecule type" value="Genomic_DNA"/>
</dbReference>
<reference evidence="1 2" key="1">
    <citation type="submission" date="2018-11" db="EMBL/GenBank/DDBJ databases">
        <authorList>
            <consortium name="Pathogen Informatics"/>
        </authorList>
    </citation>
    <scope>NUCLEOTIDE SEQUENCE [LARGE SCALE GENOMIC DNA]</scope>
</reference>
<dbReference type="AlphaFoldDB" id="A0A3P7NNP6"/>
<accession>A0A3P7NNP6</accession>
<dbReference type="Proteomes" id="UP000281553">
    <property type="component" value="Unassembled WGS sequence"/>
</dbReference>
<sequence length="95" mass="11151">MQPNIGEVYCLASGWDHVFERRRQRHLISCTELAHRYAFVEHNPLYDSGDQGSPSDLTWVRERLILGNRSIHEIRLVAPRNVAYVETYRMRVVTP</sequence>
<name>A0A3P7NNP6_DIBLA</name>
<keyword evidence="2" id="KW-1185">Reference proteome</keyword>
<organism evidence="1 2">
    <name type="scientific">Dibothriocephalus latus</name>
    <name type="common">Fish tapeworm</name>
    <name type="synonym">Diphyllobothrium latum</name>
    <dbReference type="NCBI Taxonomy" id="60516"/>
    <lineage>
        <taxon>Eukaryota</taxon>
        <taxon>Metazoa</taxon>
        <taxon>Spiralia</taxon>
        <taxon>Lophotrochozoa</taxon>
        <taxon>Platyhelminthes</taxon>
        <taxon>Cestoda</taxon>
        <taxon>Eucestoda</taxon>
        <taxon>Diphyllobothriidea</taxon>
        <taxon>Diphyllobothriidae</taxon>
        <taxon>Dibothriocephalus</taxon>
    </lineage>
</organism>
<proteinExistence type="predicted"/>
<evidence type="ECO:0000313" key="2">
    <source>
        <dbReference type="Proteomes" id="UP000281553"/>
    </source>
</evidence>
<gene>
    <name evidence="1" type="ORF">DILT_LOCUS19423</name>
</gene>
<evidence type="ECO:0000313" key="1">
    <source>
        <dbReference type="EMBL" id="VDN44754.1"/>
    </source>
</evidence>
<protein>
    <submittedName>
        <fullName evidence="1">Uncharacterized protein</fullName>
    </submittedName>
</protein>